<dbReference type="EMBL" id="JAATJV010259706">
    <property type="protein sequence ID" value="MBZ3875812.1"/>
    <property type="molecule type" value="Genomic_DNA"/>
</dbReference>
<accession>A0AA41MPR6</accession>
<sequence>MEVFNEYFHNIREQDMVFNFYKVYRVMDERFLINKISKTSQRKELKQLLMLQSLD</sequence>
<dbReference type="GO" id="GO:0012505">
    <property type="term" value="C:endomembrane system"/>
    <property type="evidence" value="ECO:0007669"/>
    <property type="project" value="UniProtKB-SubCell"/>
</dbReference>
<organism evidence="4 5">
    <name type="scientific">Sciurus carolinensis</name>
    <name type="common">Eastern gray squirrel</name>
    <dbReference type="NCBI Taxonomy" id="30640"/>
    <lineage>
        <taxon>Eukaryota</taxon>
        <taxon>Metazoa</taxon>
        <taxon>Chordata</taxon>
        <taxon>Craniata</taxon>
        <taxon>Vertebrata</taxon>
        <taxon>Euteleostomi</taxon>
        <taxon>Mammalia</taxon>
        <taxon>Eutheria</taxon>
        <taxon>Euarchontoglires</taxon>
        <taxon>Glires</taxon>
        <taxon>Rodentia</taxon>
        <taxon>Sciuromorpha</taxon>
        <taxon>Sciuridae</taxon>
        <taxon>Sciurinae</taxon>
        <taxon>Sciurini</taxon>
        <taxon>Sciurus</taxon>
    </lineage>
</organism>
<name>A0AA41MPR6_SCICA</name>
<comment type="subcellular location">
    <subcellularLocation>
        <location evidence="1">Endomembrane system</location>
        <topology evidence="1">Peripheral membrane protein</topology>
    </subcellularLocation>
</comment>
<evidence type="ECO:0000313" key="5">
    <source>
        <dbReference type="Proteomes" id="UP001166674"/>
    </source>
</evidence>
<reference evidence="4" key="1">
    <citation type="submission" date="2020-03" db="EMBL/GenBank/DDBJ databases">
        <title>Studies in the Genomics of Life Span.</title>
        <authorList>
            <person name="Glass D."/>
        </authorList>
    </citation>
    <scope>NUCLEOTIDE SEQUENCE</scope>
    <source>
        <strain evidence="4">SUZIE</strain>
        <tissue evidence="4">Muscle</tissue>
    </source>
</reference>
<proteinExistence type="predicted"/>
<dbReference type="AlphaFoldDB" id="A0AA41MPR6"/>
<gene>
    <name evidence="4" type="ORF">SUZIE_134810</name>
</gene>
<evidence type="ECO:0000259" key="3">
    <source>
        <dbReference type="Pfam" id="PF01217"/>
    </source>
</evidence>
<keyword evidence="2" id="KW-0653">Protein transport</keyword>
<evidence type="ECO:0000256" key="1">
    <source>
        <dbReference type="ARBA" id="ARBA00004184"/>
    </source>
</evidence>
<protein>
    <submittedName>
        <fullName evidence="4">AP-2 complex subunit sigma</fullName>
    </submittedName>
</protein>
<dbReference type="InterPro" id="IPR011012">
    <property type="entry name" value="Longin-like_dom_sf"/>
</dbReference>
<dbReference type="Pfam" id="PF01217">
    <property type="entry name" value="Clat_adaptor_s"/>
    <property type="match status" value="1"/>
</dbReference>
<dbReference type="Gene3D" id="3.30.450.60">
    <property type="match status" value="1"/>
</dbReference>
<dbReference type="GO" id="GO:0015031">
    <property type="term" value="P:protein transport"/>
    <property type="evidence" value="ECO:0007669"/>
    <property type="project" value="UniProtKB-KW"/>
</dbReference>
<dbReference type="SUPFAM" id="SSF64356">
    <property type="entry name" value="SNARE-like"/>
    <property type="match status" value="1"/>
</dbReference>
<keyword evidence="5" id="KW-1185">Reference proteome</keyword>
<dbReference type="InterPro" id="IPR022775">
    <property type="entry name" value="AP_mu_sigma_su"/>
</dbReference>
<evidence type="ECO:0000256" key="2">
    <source>
        <dbReference type="ARBA" id="ARBA00022927"/>
    </source>
</evidence>
<dbReference type="Proteomes" id="UP001166674">
    <property type="component" value="Unassembled WGS sequence"/>
</dbReference>
<feature type="domain" description="AP complex mu/sigma subunit" evidence="3">
    <location>
        <begin position="1"/>
        <end position="54"/>
    </location>
</feature>
<keyword evidence="2" id="KW-0813">Transport</keyword>
<comment type="caution">
    <text evidence="4">The sequence shown here is derived from an EMBL/GenBank/DDBJ whole genome shotgun (WGS) entry which is preliminary data.</text>
</comment>
<evidence type="ECO:0000313" key="4">
    <source>
        <dbReference type="EMBL" id="MBZ3875812.1"/>
    </source>
</evidence>